<evidence type="ECO:0000256" key="2">
    <source>
        <dbReference type="ARBA" id="ARBA00022737"/>
    </source>
</evidence>
<feature type="transmembrane region" description="Helical" evidence="6">
    <location>
        <begin position="577"/>
        <end position="610"/>
    </location>
</feature>
<feature type="transmembrane region" description="Helical" evidence="6">
    <location>
        <begin position="533"/>
        <end position="556"/>
    </location>
</feature>
<dbReference type="SMART" id="SM00155">
    <property type="entry name" value="PLDc"/>
    <property type="match status" value="2"/>
</dbReference>
<evidence type="ECO:0000256" key="5">
    <source>
        <dbReference type="SAM" id="MobiDB-lite"/>
    </source>
</evidence>
<name>A0A5E4ZMT8_9BURK</name>
<feature type="region of interest" description="Disordered" evidence="5">
    <location>
        <begin position="1"/>
        <end position="34"/>
    </location>
</feature>
<reference evidence="8 9" key="1">
    <citation type="submission" date="2019-08" db="EMBL/GenBank/DDBJ databases">
        <authorList>
            <person name="Peeters C."/>
        </authorList>
    </citation>
    <scope>NUCLEOTIDE SEQUENCE [LARGE SCALE GENOMIC DNA]</scope>
    <source>
        <strain evidence="8 9">LMG 31118</strain>
    </source>
</reference>
<dbReference type="InterPro" id="IPR005135">
    <property type="entry name" value="Endo/exonuclease/phosphatase"/>
</dbReference>
<dbReference type="GO" id="GO:0005886">
    <property type="term" value="C:plasma membrane"/>
    <property type="evidence" value="ECO:0007669"/>
    <property type="project" value="TreeGrafter"/>
</dbReference>
<evidence type="ECO:0000256" key="1">
    <source>
        <dbReference type="ARBA" id="ARBA00000798"/>
    </source>
</evidence>
<dbReference type="SUPFAM" id="SSF56219">
    <property type="entry name" value="DNase I-like"/>
    <property type="match status" value="1"/>
</dbReference>
<evidence type="ECO:0000256" key="6">
    <source>
        <dbReference type="SAM" id="Phobius"/>
    </source>
</evidence>
<feature type="transmembrane region" description="Helical" evidence="6">
    <location>
        <begin position="662"/>
        <end position="682"/>
    </location>
</feature>
<keyword evidence="6" id="KW-0812">Transmembrane</keyword>
<dbReference type="CDD" id="cd09140">
    <property type="entry name" value="PLDc_vPLD1_2_like_bac_1"/>
    <property type="match status" value="1"/>
</dbReference>
<keyword evidence="4" id="KW-0443">Lipid metabolism</keyword>
<dbReference type="InterPro" id="IPR036691">
    <property type="entry name" value="Endo/exonu/phosph_ase_sf"/>
</dbReference>
<dbReference type="Pfam" id="PF09335">
    <property type="entry name" value="VTT_dom"/>
    <property type="match status" value="1"/>
</dbReference>
<feature type="region of interest" description="Disordered" evidence="5">
    <location>
        <begin position="1019"/>
        <end position="1038"/>
    </location>
</feature>
<dbReference type="InterPro" id="IPR001736">
    <property type="entry name" value="PLipase_D/transphosphatidylase"/>
</dbReference>
<dbReference type="GO" id="GO:0004630">
    <property type="term" value="F:phospholipase D activity"/>
    <property type="evidence" value="ECO:0007669"/>
    <property type="project" value="TreeGrafter"/>
</dbReference>
<dbReference type="EMBL" id="CABPSQ010000001">
    <property type="protein sequence ID" value="VVE61732.1"/>
    <property type="molecule type" value="Genomic_DNA"/>
</dbReference>
<evidence type="ECO:0000313" key="8">
    <source>
        <dbReference type="EMBL" id="VVE61732.1"/>
    </source>
</evidence>
<dbReference type="PANTHER" id="PTHR18896">
    <property type="entry name" value="PHOSPHOLIPASE D"/>
    <property type="match status" value="1"/>
</dbReference>
<dbReference type="InterPro" id="IPR032816">
    <property type="entry name" value="VTT_dom"/>
</dbReference>
<dbReference type="PROSITE" id="PS50035">
    <property type="entry name" value="PLD"/>
    <property type="match status" value="2"/>
</dbReference>
<keyword evidence="9" id="KW-1185">Reference proteome</keyword>
<evidence type="ECO:0000259" key="7">
    <source>
        <dbReference type="PROSITE" id="PS50035"/>
    </source>
</evidence>
<accession>A0A5E4ZMT8</accession>
<keyword evidence="2" id="KW-0677">Repeat</keyword>
<dbReference type="Pfam" id="PF00614">
    <property type="entry name" value="PLDc"/>
    <property type="match status" value="1"/>
</dbReference>
<dbReference type="PANTHER" id="PTHR18896:SF76">
    <property type="entry name" value="PHOSPHOLIPASE"/>
    <property type="match status" value="1"/>
</dbReference>
<dbReference type="Gene3D" id="3.60.10.10">
    <property type="entry name" value="Endonuclease/exonuclease/phosphatase"/>
    <property type="match status" value="1"/>
</dbReference>
<sequence>MRDPGLGHVPPTVSDKLPNKLPEGGSERVPEQTSTLLREGRNCWRIAPAARMRMLVDGEAYFSALREALRAARHTVFILGWDIDSRMQLTPNGPDDGFPPGLRDFLDALVRRRKTLRIYCLSWDFAMLYALEREWLPSVKLDWKTHRRLCFRLDGRHPTGASHHQKVVVIDQRLAFVGGLDLTRNRWDTSAHAPDEPARRDPSGHAYAPFHDVQALVDGKAAQALAEMAEDRWHRATGMHVDLRLRSERDAPYAPLDPWPVSVAPDMTDIDVAISRTAPAFEGRPAVQEIEALYLDAIASARHRLYFENQYFTAKCIGDALSERLMSEDCPDIAVVSRRAESGWLQEQSMGVLRARLYRRLREVDSGERAQRSGHSRRSRFRLYCPEVPGVAPACVNVHSKVMVVDDALLVIGSANLNNRSMALDTECNLAVAANGDARIAAGIARARNRLLAEHLGVTDAAVASALSRDKGLHDAIDTLHRDGERTLTAFTPELKDADDAASPGAVVLDPMEPIDFENVMGTFIETEARPLLAGRIIALVALLLVLAGMALAWRYTPLREWADLPRVMRAVERIRLMPLAPLMIMAVYVAGTLVMVPVTVLIVVTVVVFGPFAGAAYALAGTSLGAMAGYGVGRGLGRDAVQRFGGQRLNALSRQIGDHGLLAMIVLRLMPIAPFTLVNLVVGASRIRLRDCLLGTLIGMLPGILIAAALVDRVAALAQRPSGLTAALLGAVLVLPGMGVVALRRRIRRMDDEDSSRDSSKARGTAGAVLPHEEVVSRELTVASYNVHGCVGTDGQHSPDRIAQVLDEIDADIVALQEIEASDADVGTLARIATARDMHFIPGPTLKRGDVDYGNAIMTRFAPVALRHIDLSVPGREPRAAIDATLAWQDAYGRDVQLRVIATHLGLRPGERREQVQRLLECLANQPGAATVLMGDVNEWCLWGRPLRWLHRFFERAPHVATFPSRWPLLALDRIWTSPRAHLGTVRAHATPLARRASDHLPLVSVLRTTVPVQRASGAAGKPVGASADTQAVAVER</sequence>
<dbReference type="CDD" id="cd09143">
    <property type="entry name" value="PLDc_vPLD1_2_like_bac_2"/>
    <property type="match status" value="1"/>
</dbReference>
<gene>
    <name evidence="8" type="primary">ydjZ</name>
    <name evidence="8" type="ORF">PCA31118_00707</name>
</gene>
<keyword evidence="3" id="KW-0378">Hydrolase</keyword>
<dbReference type="Pfam" id="PF13091">
    <property type="entry name" value="PLDc_2"/>
    <property type="match status" value="1"/>
</dbReference>
<feature type="transmembrane region" description="Helical" evidence="6">
    <location>
        <begin position="694"/>
        <end position="712"/>
    </location>
</feature>
<dbReference type="InterPro" id="IPR025202">
    <property type="entry name" value="PLD-like_dom"/>
</dbReference>
<organism evidence="8 9">
    <name type="scientific">Pandoraea captiosa</name>
    <dbReference type="NCBI Taxonomy" id="2508302"/>
    <lineage>
        <taxon>Bacteria</taxon>
        <taxon>Pseudomonadati</taxon>
        <taxon>Pseudomonadota</taxon>
        <taxon>Betaproteobacteria</taxon>
        <taxon>Burkholderiales</taxon>
        <taxon>Burkholderiaceae</taxon>
        <taxon>Pandoraea</taxon>
    </lineage>
</organism>
<proteinExistence type="predicted"/>
<evidence type="ECO:0000256" key="3">
    <source>
        <dbReference type="ARBA" id="ARBA00022801"/>
    </source>
</evidence>
<dbReference type="SUPFAM" id="SSF56024">
    <property type="entry name" value="Phospholipase D/nuclease"/>
    <property type="match status" value="2"/>
</dbReference>
<evidence type="ECO:0000256" key="4">
    <source>
        <dbReference type="ARBA" id="ARBA00023098"/>
    </source>
</evidence>
<feature type="transmembrane region" description="Helical" evidence="6">
    <location>
        <begin position="724"/>
        <end position="744"/>
    </location>
</feature>
<keyword evidence="6" id="KW-1133">Transmembrane helix</keyword>
<evidence type="ECO:0000313" key="9">
    <source>
        <dbReference type="Proteomes" id="UP000414136"/>
    </source>
</evidence>
<dbReference type="GO" id="GO:0009395">
    <property type="term" value="P:phospholipid catabolic process"/>
    <property type="evidence" value="ECO:0007669"/>
    <property type="project" value="TreeGrafter"/>
</dbReference>
<feature type="domain" description="PLD phosphodiesterase" evidence="7">
    <location>
        <begin position="159"/>
        <end position="186"/>
    </location>
</feature>
<comment type="catalytic activity">
    <reaction evidence="1">
        <text>a 1,2-diacyl-sn-glycero-3-phosphocholine + H2O = a 1,2-diacyl-sn-glycero-3-phosphate + choline + H(+)</text>
        <dbReference type="Rhea" id="RHEA:14445"/>
        <dbReference type="ChEBI" id="CHEBI:15354"/>
        <dbReference type="ChEBI" id="CHEBI:15377"/>
        <dbReference type="ChEBI" id="CHEBI:15378"/>
        <dbReference type="ChEBI" id="CHEBI:57643"/>
        <dbReference type="ChEBI" id="CHEBI:58608"/>
        <dbReference type="EC" id="3.1.4.4"/>
    </reaction>
</comment>
<keyword evidence="6" id="KW-0472">Membrane</keyword>
<protein>
    <submittedName>
        <fullName evidence="8">TVP38/TMEM64 family inner membrane protein YdjZ</fullName>
    </submittedName>
</protein>
<dbReference type="Gene3D" id="3.30.870.10">
    <property type="entry name" value="Endonuclease Chain A"/>
    <property type="match status" value="2"/>
</dbReference>
<dbReference type="InterPro" id="IPR015679">
    <property type="entry name" value="PLipase_D_fam"/>
</dbReference>
<dbReference type="AlphaFoldDB" id="A0A5E4ZMT8"/>
<dbReference type="Pfam" id="PF03372">
    <property type="entry name" value="Exo_endo_phos"/>
    <property type="match status" value="1"/>
</dbReference>
<dbReference type="Proteomes" id="UP000414136">
    <property type="component" value="Unassembled WGS sequence"/>
</dbReference>
<feature type="domain" description="PLD phosphodiesterase" evidence="7">
    <location>
        <begin position="399"/>
        <end position="421"/>
    </location>
</feature>